<dbReference type="Proteomes" id="UP000184231">
    <property type="component" value="Unassembled WGS sequence"/>
</dbReference>
<dbReference type="RefSeq" id="WP_072765592.1">
    <property type="nucleotide sequence ID" value="NZ_FQYX01000031.1"/>
</dbReference>
<feature type="transmembrane region" description="Helical" evidence="1">
    <location>
        <begin position="45"/>
        <end position="63"/>
    </location>
</feature>
<accession>A0A1M6LDZ3</accession>
<proteinExistence type="predicted"/>
<dbReference type="AlphaFoldDB" id="A0A1M6LDZ3"/>
<evidence type="ECO:0008006" key="4">
    <source>
        <dbReference type="Google" id="ProtNLM"/>
    </source>
</evidence>
<dbReference type="OrthoDB" id="1454197at2"/>
<organism evidence="2 3">
    <name type="scientific">Arenibacter nanhaiticus</name>
    <dbReference type="NCBI Taxonomy" id="558155"/>
    <lineage>
        <taxon>Bacteria</taxon>
        <taxon>Pseudomonadati</taxon>
        <taxon>Bacteroidota</taxon>
        <taxon>Flavobacteriia</taxon>
        <taxon>Flavobacteriales</taxon>
        <taxon>Flavobacteriaceae</taxon>
        <taxon>Arenibacter</taxon>
    </lineage>
</organism>
<dbReference type="EMBL" id="FQYX01000031">
    <property type="protein sequence ID" value="SHJ69461.1"/>
    <property type="molecule type" value="Genomic_DNA"/>
</dbReference>
<feature type="transmembrane region" description="Helical" evidence="1">
    <location>
        <begin position="7"/>
        <end position="25"/>
    </location>
</feature>
<gene>
    <name evidence="2" type="ORF">SAMN04487911_1316</name>
</gene>
<keyword evidence="1" id="KW-1133">Transmembrane helix</keyword>
<reference evidence="2 3" key="1">
    <citation type="submission" date="2016-11" db="EMBL/GenBank/DDBJ databases">
        <authorList>
            <person name="Jaros S."/>
            <person name="Januszkiewicz K."/>
            <person name="Wedrychowicz H."/>
        </authorList>
    </citation>
    <scope>NUCLEOTIDE SEQUENCE [LARGE SCALE GENOMIC DNA]</scope>
    <source>
        <strain evidence="2 3">CGMCC 1.8863</strain>
    </source>
</reference>
<dbReference type="STRING" id="558155.SAMN04487911_1316"/>
<evidence type="ECO:0000256" key="1">
    <source>
        <dbReference type="SAM" id="Phobius"/>
    </source>
</evidence>
<keyword evidence="1" id="KW-0472">Membrane</keyword>
<keyword evidence="3" id="KW-1185">Reference proteome</keyword>
<evidence type="ECO:0000313" key="3">
    <source>
        <dbReference type="Proteomes" id="UP000184231"/>
    </source>
</evidence>
<keyword evidence="1" id="KW-0812">Transmembrane</keyword>
<evidence type="ECO:0000313" key="2">
    <source>
        <dbReference type="EMBL" id="SHJ69461.1"/>
    </source>
</evidence>
<sequence>MNKTIKMILVIAGTVLLGYGIYTFIVPETVVSIGSLDLIKAQDNNNAYIAIGLGLVILFLGLYKK</sequence>
<protein>
    <recommendedName>
        <fullName evidence="4">DUF3185 domain-containing protein</fullName>
    </recommendedName>
</protein>
<name>A0A1M6LDZ3_9FLAO</name>